<evidence type="ECO:0000256" key="1">
    <source>
        <dbReference type="SAM" id="Phobius"/>
    </source>
</evidence>
<keyword evidence="2" id="KW-0614">Plasmid</keyword>
<gene>
    <name evidence="2" type="primary">p45</name>
    <name evidence="2" type="ORF">SBRMV_045</name>
</gene>
<reference evidence="2" key="1">
    <citation type="submission" date="2018-10" db="EMBL/GenBank/DDBJ databases">
        <authorList>
            <person name="Singh K. P."/>
            <person name="Ramachandran G."/>
            <person name="Val-Calvo J."/>
            <person name="Meijer J.J. W."/>
            <person name="Miguel-Arribas A."/>
            <person name="Gago Cordoba C."/>
        </authorList>
    </citation>
    <scope>NUCLEOTIDE SEQUENCE</scope>
    <source>
        <strain evidence="2">1</strain>
        <plasmid evidence="2">p576</plasmid>
    </source>
</reference>
<dbReference type="EMBL" id="LR026976">
    <property type="protein sequence ID" value="VCT93330.1"/>
    <property type="molecule type" value="Genomic_DNA"/>
</dbReference>
<geneLocation type="plasmid" evidence="2">
    <name>p576</name>
</geneLocation>
<organism evidence="2">
    <name type="scientific">Bacillus pumilus</name>
    <name type="common">Bacillus mesentericus</name>
    <dbReference type="NCBI Taxonomy" id="1408"/>
    <lineage>
        <taxon>Bacteria</taxon>
        <taxon>Bacillati</taxon>
        <taxon>Bacillota</taxon>
        <taxon>Bacilli</taxon>
        <taxon>Bacillales</taxon>
        <taxon>Bacillaceae</taxon>
        <taxon>Bacillus</taxon>
    </lineage>
</organism>
<feature type="transmembrane region" description="Helical" evidence="1">
    <location>
        <begin position="7"/>
        <end position="31"/>
    </location>
</feature>
<proteinExistence type="predicted"/>
<name>A0A9Q9PCM8_BACPU</name>
<feature type="transmembrane region" description="Helical" evidence="1">
    <location>
        <begin position="37"/>
        <end position="59"/>
    </location>
</feature>
<protein>
    <submittedName>
        <fullName evidence="2">Uncharacterized protein</fullName>
    </submittedName>
</protein>
<sequence length="64" mass="7196">MISFWEVCVMLLGIIISILLIIGEVYLLLYLIDIGHILSYIAAGTIAFITLAFVIWLIINDIDI</sequence>
<keyword evidence="1" id="KW-0812">Transmembrane</keyword>
<keyword evidence="1" id="KW-1133">Transmembrane helix</keyword>
<keyword evidence="1" id="KW-0472">Membrane</keyword>
<dbReference type="AlphaFoldDB" id="A0A9Q9PCM8"/>
<accession>A0A9Q9PCM8</accession>
<evidence type="ECO:0000313" key="2">
    <source>
        <dbReference type="EMBL" id="VCT93330.1"/>
    </source>
</evidence>